<proteinExistence type="predicted"/>
<evidence type="ECO:0000313" key="4">
    <source>
        <dbReference type="Proteomes" id="UP000247454"/>
    </source>
</evidence>
<keyword evidence="1" id="KW-0175">Coiled coil</keyword>
<organism evidence="3 4">
    <name type="scientific">Phyllobacterium leguminum</name>
    <dbReference type="NCBI Taxonomy" id="314237"/>
    <lineage>
        <taxon>Bacteria</taxon>
        <taxon>Pseudomonadati</taxon>
        <taxon>Pseudomonadota</taxon>
        <taxon>Alphaproteobacteria</taxon>
        <taxon>Hyphomicrobiales</taxon>
        <taxon>Phyllobacteriaceae</taxon>
        <taxon>Phyllobacterium</taxon>
    </lineage>
</organism>
<keyword evidence="2" id="KW-0472">Membrane</keyword>
<evidence type="ECO:0000256" key="1">
    <source>
        <dbReference type="SAM" id="Coils"/>
    </source>
</evidence>
<sequence>MNLLLVNAISAALSLVSIAVVIVALRKAAQMIRLGRMMAAEIATASAGLENAFAALRSEHDDLRDEGRKLNARLEETAKAQREITRSLELMERIRADLRGDIRALYALRASAPSRPATAAAAAAPEPLAAPAQARQLPVFVHRRVSTATAHS</sequence>
<evidence type="ECO:0000256" key="2">
    <source>
        <dbReference type="SAM" id="Phobius"/>
    </source>
</evidence>
<evidence type="ECO:0000313" key="3">
    <source>
        <dbReference type="EMBL" id="PYE87717.1"/>
    </source>
</evidence>
<feature type="transmembrane region" description="Helical" evidence="2">
    <location>
        <begin position="6"/>
        <end position="25"/>
    </location>
</feature>
<dbReference type="OrthoDB" id="7925660at2"/>
<feature type="coiled-coil region" evidence="1">
    <location>
        <begin position="46"/>
        <end position="80"/>
    </location>
</feature>
<dbReference type="Proteomes" id="UP000247454">
    <property type="component" value="Unassembled WGS sequence"/>
</dbReference>
<dbReference type="RefSeq" id="WP_110751908.1">
    <property type="nucleotide sequence ID" value="NZ_QJTF01000011.1"/>
</dbReference>
<dbReference type="EMBL" id="QJTF01000011">
    <property type="protein sequence ID" value="PYE87717.1"/>
    <property type="molecule type" value="Genomic_DNA"/>
</dbReference>
<name>A0A318TA98_9HYPH</name>
<comment type="caution">
    <text evidence="3">The sequence shown here is derived from an EMBL/GenBank/DDBJ whole genome shotgun (WGS) entry which is preliminary data.</text>
</comment>
<accession>A0A318TA98</accession>
<dbReference type="AlphaFoldDB" id="A0A318TA98"/>
<gene>
    <name evidence="3" type="ORF">C7477_11164</name>
</gene>
<dbReference type="NCBIfam" id="NF046118">
    <property type="entry name" value="T4SS_BAB2_0123"/>
    <property type="match status" value="1"/>
</dbReference>
<protein>
    <submittedName>
        <fullName evidence="3">Uncharacterized protein</fullName>
    </submittedName>
</protein>
<keyword evidence="2" id="KW-0812">Transmembrane</keyword>
<keyword evidence="2" id="KW-1133">Transmembrane helix</keyword>
<keyword evidence="4" id="KW-1185">Reference proteome</keyword>
<reference evidence="3 4" key="1">
    <citation type="submission" date="2018-06" db="EMBL/GenBank/DDBJ databases">
        <title>Genomic Encyclopedia of Type Strains, Phase III (KMG-III): the genomes of soil and plant-associated and newly described type strains.</title>
        <authorList>
            <person name="Whitman W."/>
        </authorList>
    </citation>
    <scope>NUCLEOTIDE SEQUENCE [LARGE SCALE GENOMIC DNA]</scope>
    <source>
        <strain evidence="3 4">ORS 1419</strain>
    </source>
</reference>